<sequence>MSIQHISAPHTSGQPDTTAHRPRIEYFDLSDLTGTDARGFVHSVETCHATARGLYVARKADRAPYRYTESWLLPELSLRATVHHVGAAHDRDQTYHLDLGDFARIGPKRWKAVLHYLDITVHNGHPPVLGGIDELLAAHSAGYVDRQQTRRIFELANHVVAGIAAHEQNFDRWLAAQNIRLTWL</sequence>
<evidence type="ECO:0000313" key="4">
    <source>
        <dbReference type="Proteomes" id="UP000431401"/>
    </source>
</evidence>
<dbReference type="OrthoDB" id="3821551at2"/>
<dbReference type="InterPro" id="IPR035930">
    <property type="entry name" value="FomD-like_sf"/>
</dbReference>
<evidence type="ECO:0000259" key="2">
    <source>
        <dbReference type="Pfam" id="PF04167"/>
    </source>
</evidence>
<dbReference type="SUPFAM" id="SSF159234">
    <property type="entry name" value="FomD-like"/>
    <property type="match status" value="1"/>
</dbReference>
<feature type="compositionally biased region" description="Polar residues" evidence="1">
    <location>
        <begin position="1"/>
        <end position="17"/>
    </location>
</feature>
<feature type="domain" description="DUF402" evidence="2">
    <location>
        <begin position="44"/>
        <end position="167"/>
    </location>
</feature>
<dbReference type="AlphaFoldDB" id="A0A7K0DHT4"/>
<comment type="caution">
    <text evidence="3">The sequence shown here is derived from an EMBL/GenBank/DDBJ whole genome shotgun (WGS) entry which is preliminary data.</text>
</comment>
<evidence type="ECO:0000313" key="3">
    <source>
        <dbReference type="EMBL" id="MQY25376.1"/>
    </source>
</evidence>
<organism evidence="3 4">
    <name type="scientific">Nocardia aurantia</name>
    <dbReference type="NCBI Taxonomy" id="2585199"/>
    <lineage>
        <taxon>Bacteria</taxon>
        <taxon>Bacillati</taxon>
        <taxon>Actinomycetota</taxon>
        <taxon>Actinomycetes</taxon>
        <taxon>Mycobacteriales</taxon>
        <taxon>Nocardiaceae</taxon>
        <taxon>Nocardia</taxon>
    </lineage>
</organism>
<gene>
    <name evidence="3" type="ORF">NRB56_09320</name>
</gene>
<name>A0A7K0DHT4_9NOCA</name>
<keyword evidence="4" id="KW-1185">Reference proteome</keyword>
<evidence type="ECO:0000256" key="1">
    <source>
        <dbReference type="SAM" id="MobiDB-lite"/>
    </source>
</evidence>
<feature type="region of interest" description="Disordered" evidence="1">
    <location>
        <begin position="1"/>
        <end position="20"/>
    </location>
</feature>
<dbReference type="Proteomes" id="UP000431401">
    <property type="component" value="Unassembled WGS sequence"/>
</dbReference>
<proteinExistence type="predicted"/>
<dbReference type="EMBL" id="WEGI01000002">
    <property type="protein sequence ID" value="MQY25376.1"/>
    <property type="molecule type" value="Genomic_DNA"/>
</dbReference>
<dbReference type="Pfam" id="PF04167">
    <property type="entry name" value="DUF402"/>
    <property type="match status" value="1"/>
</dbReference>
<reference evidence="3 4" key="1">
    <citation type="submission" date="2019-10" db="EMBL/GenBank/DDBJ databases">
        <title>Nocardia macrotermitis sp. nov. and Nocardia aurantia sp. nov., isolated from the gut of fungus growing-termite Macrotermes natalensis.</title>
        <authorList>
            <person name="Benndorf R."/>
            <person name="Schwitalla J."/>
            <person name="Martin K."/>
            <person name="De Beer W."/>
            <person name="Kaster A.-K."/>
            <person name="Vollmers J."/>
            <person name="Poulsen M."/>
            <person name="Beemelmanns C."/>
        </authorList>
    </citation>
    <scope>NUCLEOTIDE SEQUENCE [LARGE SCALE GENOMIC DNA]</scope>
    <source>
        <strain evidence="3 4">RB56</strain>
    </source>
</reference>
<protein>
    <recommendedName>
        <fullName evidence="2">DUF402 domain-containing protein</fullName>
    </recommendedName>
</protein>
<accession>A0A7K0DHT4</accession>
<dbReference type="InterPro" id="IPR007295">
    <property type="entry name" value="DUF402"/>
</dbReference>
<dbReference type="RefSeq" id="WP_153339246.1">
    <property type="nucleotide sequence ID" value="NZ_WEGI01000002.1"/>
</dbReference>
<dbReference type="Gene3D" id="2.40.380.10">
    <property type="entry name" value="FomD-like"/>
    <property type="match status" value="1"/>
</dbReference>